<dbReference type="InterPro" id="IPR041667">
    <property type="entry name" value="Cupin_8"/>
</dbReference>
<sequence>MQRSVWGAARALLARSVEEFPVELGPEVDGSAAWCVREAAACVYRGEAGRCGQLGEQLMDCGWERLNGRGWREVSRSWRRLYSYGCLYRALGLCGTGGSMEEALSVCDLGLLLGAHIMDNVLGRLISTLQHAHRTGTGPLTDTELINGSEPRMGPLTGPRTDTELSDGSEQNSEPRMGPLTDRELSDGSEPRMDPLTDRELSNGSEPRMDPLTDRELSNGSEQNSEPRLVPLTDRELSNGSEPRMGPLSDRELSNGSEPRMGPLSDRELSNGSDQNCEPEPRMDTLSVINKNKTQTEGSMSSDLHHKGKKRLMDDKCELEPGNCKVRETMPRPLTPILELQSTIPKLLCPSLEHFKANYLVTQQPVILEGIIDHWPCMKKWSVDYIQRVAGCRTVPVELGSRYTDVDWSQKLMTINEFISKYILNQQGCTGYLAQHQLFDQIHELKEDISIPDYCCLGDGDEDDITINAWFGPAGTVSPLHQDPQQNFLAQIVGRKYIRLYSVSETENLYPFESSLLHNTSQVDIENPDLDKFPKFAQSKYHDCILSPGQILFIPVQWWHYVRALDISFSVSYWWS</sequence>
<keyword evidence="4" id="KW-0156">Chromatin regulator</keyword>
<evidence type="ECO:0000313" key="17">
    <source>
        <dbReference type="Proteomes" id="UP001295444"/>
    </source>
</evidence>
<feature type="region of interest" description="Disordered" evidence="14">
    <location>
        <begin position="134"/>
        <end position="284"/>
    </location>
</feature>
<dbReference type="GO" id="GO:0048511">
    <property type="term" value="P:rhythmic process"/>
    <property type="evidence" value="ECO:0007669"/>
    <property type="project" value="UniProtKB-KW"/>
</dbReference>
<feature type="domain" description="JmjC" evidence="15">
    <location>
        <begin position="440"/>
        <end position="576"/>
    </location>
</feature>
<evidence type="ECO:0000256" key="6">
    <source>
        <dbReference type="ARBA" id="ARBA00023002"/>
    </source>
</evidence>
<dbReference type="Pfam" id="PF24472">
    <property type="entry name" value="ARM_KDM8_N"/>
    <property type="match status" value="1"/>
</dbReference>
<keyword evidence="5" id="KW-0223">Dioxygenase</keyword>
<feature type="compositionally biased region" description="Basic and acidic residues" evidence="14">
    <location>
        <begin position="181"/>
        <end position="217"/>
    </location>
</feature>
<dbReference type="FunFam" id="2.60.120.650:FF:000019">
    <property type="entry name" value="Bifunctional peptidase and arginyl-hydroxylase JMJD5"/>
    <property type="match status" value="1"/>
</dbReference>
<evidence type="ECO:0000256" key="13">
    <source>
        <dbReference type="ARBA" id="ARBA00049800"/>
    </source>
</evidence>
<protein>
    <recommendedName>
        <fullName evidence="13">JmjC domain-containing protein 5</fullName>
    </recommendedName>
</protein>
<name>A0AAD1SPF6_PELCU</name>
<keyword evidence="17" id="KW-1185">Reference proteome</keyword>
<evidence type="ECO:0000256" key="12">
    <source>
        <dbReference type="ARBA" id="ARBA00023306"/>
    </source>
</evidence>
<dbReference type="GO" id="GO:0010468">
    <property type="term" value="P:regulation of gene expression"/>
    <property type="evidence" value="ECO:0007669"/>
    <property type="project" value="UniProtKB-ARBA"/>
</dbReference>
<keyword evidence="7" id="KW-0408">Iron</keyword>
<evidence type="ECO:0000313" key="16">
    <source>
        <dbReference type="EMBL" id="CAH2307127.1"/>
    </source>
</evidence>
<dbReference type="Proteomes" id="UP001295444">
    <property type="component" value="Chromosome 07"/>
</dbReference>
<keyword evidence="10" id="KW-0804">Transcription</keyword>
<evidence type="ECO:0000256" key="3">
    <source>
        <dbReference type="ARBA" id="ARBA00022723"/>
    </source>
</evidence>
<organism evidence="16 17">
    <name type="scientific">Pelobates cultripes</name>
    <name type="common">Western spadefoot toad</name>
    <dbReference type="NCBI Taxonomy" id="61616"/>
    <lineage>
        <taxon>Eukaryota</taxon>
        <taxon>Metazoa</taxon>
        <taxon>Chordata</taxon>
        <taxon>Craniata</taxon>
        <taxon>Vertebrata</taxon>
        <taxon>Euteleostomi</taxon>
        <taxon>Amphibia</taxon>
        <taxon>Batrachia</taxon>
        <taxon>Anura</taxon>
        <taxon>Pelobatoidea</taxon>
        <taxon>Pelobatidae</taxon>
        <taxon>Pelobates</taxon>
    </lineage>
</organism>
<evidence type="ECO:0000256" key="11">
    <source>
        <dbReference type="ARBA" id="ARBA00023242"/>
    </source>
</evidence>
<dbReference type="Pfam" id="PF13621">
    <property type="entry name" value="Cupin_8"/>
    <property type="match status" value="1"/>
</dbReference>
<evidence type="ECO:0000256" key="4">
    <source>
        <dbReference type="ARBA" id="ARBA00022853"/>
    </source>
</evidence>
<reference evidence="16" key="1">
    <citation type="submission" date="2022-03" db="EMBL/GenBank/DDBJ databases">
        <authorList>
            <person name="Alioto T."/>
            <person name="Alioto T."/>
            <person name="Gomez Garrido J."/>
        </authorList>
    </citation>
    <scope>NUCLEOTIDE SEQUENCE</scope>
</reference>
<evidence type="ECO:0000256" key="5">
    <source>
        <dbReference type="ARBA" id="ARBA00022964"/>
    </source>
</evidence>
<evidence type="ECO:0000256" key="2">
    <source>
        <dbReference type="ARBA" id="ARBA00004123"/>
    </source>
</evidence>
<proteinExistence type="predicted"/>
<dbReference type="GO" id="GO:0003682">
    <property type="term" value="F:chromatin binding"/>
    <property type="evidence" value="ECO:0007669"/>
    <property type="project" value="UniProtKB-ARBA"/>
</dbReference>
<evidence type="ECO:0000256" key="7">
    <source>
        <dbReference type="ARBA" id="ARBA00023004"/>
    </source>
</evidence>
<evidence type="ECO:0000256" key="10">
    <source>
        <dbReference type="ARBA" id="ARBA00023163"/>
    </source>
</evidence>
<dbReference type="GO" id="GO:0031648">
    <property type="term" value="P:protein destabilization"/>
    <property type="evidence" value="ECO:0007669"/>
    <property type="project" value="UniProtKB-ARBA"/>
</dbReference>
<evidence type="ECO:0000256" key="9">
    <source>
        <dbReference type="ARBA" id="ARBA00023108"/>
    </source>
</evidence>
<keyword evidence="9" id="KW-0090">Biological rhythms</keyword>
<dbReference type="GO" id="GO:0051864">
    <property type="term" value="F:histone H3K36 demethylase activity"/>
    <property type="evidence" value="ECO:0007669"/>
    <property type="project" value="TreeGrafter"/>
</dbReference>
<dbReference type="InterPro" id="IPR003347">
    <property type="entry name" value="JmjC_dom"/>
</dbReference>
<dbReference type="PROSITE" id="PS51184">
    <property type="entry name" value="JMJC"/>
    <property type="match status" value="1"/>
</dbReference>
<dbReference type="EMBL" id="OW240918">
    <property type="protein sequence ID" value="CAH2307127.1"/>
    <property type="molecule type" value="Genomic_DNA"/>
</dbReference>
<keyword evidence="3" id="KW-0479">Metal-binding</keyword>
<dbReference type="SUPFAM" id="SSF51197">
    <property type="entry name" value="Clavaminate synthase-like"/>
    <property type="match status" value="1"/>
</dbReference>
<dbReference type="AlphaFoldDB" id="A0AAD1SPF6"/>
<dbReference type="GO" id="GO:0046872">
    <property type="term" value="F:metal ion binding"/>
    <property type="evidence" value="ECO:0007669"/>
    <property type="project" value="UniProtKB-KW"/>
</dbReference>
<evidence type="ECO:0000259" key="15">
    <source>
        <dbReference type="PROSITE" id="PS51184"/>
    </source>
</evidence>
<keyword evidence="11" id="KW-0539">Nucleus</keyword>
<evidence type="ECO:0000256" key="8">
    <source>
        <dbReference type="ARBA" id="ARBA00023015"/>
    </source>
</evidence>
<keyword evidence="6" id="KW-0560">Oxidoreductase</keyword>
<dbReference type="GO" id="GO:0005634">
    <property type="term" value="C:nucleus"/>
    <property type="evidence" value="ECO:0007669"/>
    <property type="project" value="UniProtKB-SubCell"/>
</dbReference>
<evidence type="ECO:0000256" key="1">
    <source>
        <dbReference type="ARBA" id="ARBA00001954"/>
    </source>
</evidence>
<dbReference type="PANTHER" id="PTHR12461">
    <property type="entry name" value="HYPOXIA-INDUCIBLE FACTOR 1 ALPHA INHIBITOR-RELATED"/>
    <property type="match status" value="1"/>
</dbReference>
<accession>A0AAD1SPF6</accession>
<dbReference type="Gene3D" id="2.60.120.650">
    <property type="entry name" value="Cupin"/>
    <property type="match status" value="1"/>
</dbReference>
<evidence type="ECO:0000256" key="14">
    <source>
        <dbReference type="SAM" id="MobiDB-lite"/>
    </source>
</evidence>
<dbReference type="InterPro" id="IPR056520">
    <property type="entry name" value="ARM_KDM8_N"/>
</dbReference>
<comment type="subcellular location">
    <subcellularLocation>
        <location evidence="2">Nucleus</location>
    </subcellularLocation>
</comment>
<comment type="cofactor">
    <cofactor evidence="1">
        <name>Fe(2+)</name>
        <dbReference type="ChEBI" id="CHEBI:29033"/>
    </cofactor>
</comment>
<gene>
    <name evidence="16" type="ORF">PECUL_23A002249</name>
</gene>
<keyword evidence="12" id="KW-0131">Cell cycle</keyword>
<keyword evidence="8" id="KW-0805">Transcription regulation</keyword>
<dbReference type="PANTHER" id="PTHR12461:SF106">
    <property type="entry name" value="BIFUNCTIONAL PEPTIDASE AND ARGINYL-HYDROXYLASE JMJD5"/>
    <property type="match status" value="1"/>
</dbReference>
<dbReference type="SMART" id="SM00558">
    <property type="entry name" value="JmjC"/>
    <property type="match status" value="1"/>
</dbReference>